<evidence type="ECO:0000313" key="1">
    <source>
        <dbReference type="EMBL" id="CDJ59009.1"/>
    </source>
</evidence>
<protein>
    <submittedName>
        <fullName evidence="1">Uncharacterized protein</fullName>
    </submittedName>
</protein>
<proteinExistence type="predicted"/>
<dbReference type="InterPro" id="IPR036322">
    <property type="entry name" value="WD40_repeat_dom_sf"/>
</dbReference>
<dbReference type="GeneID" id="25339499"/>
<reference evidence="1" key="2">
    <citation type="submission" date="2013-10" db="EMBL/GenBank/DDBJ databases">
        <authorList>
            <person name="Aslett M."/>
        </authorList>
    </citation>
    <scope>NUCLEOTIDE SEQUENCE [LARGE SCALE GENOMIC DNA]</scope>
    <source>
        <strain evidence="1">Weybridge</strain>
    </source>
</reference>
<reference evidence="1" key="1">
    <citation type="submission" date="2013-10" db="EMBL/GenBank/DDBJ databases">
        <title>Genomic analysis of the causative agents of coccidiosis in chickens.</title>
        <authorList>
            <person name="Reid A.J."/>
            <person name="Blake D."/>
            <person name="Billington K."/>
            <person name="Browne H."/>
            <person name="Dunn M."/>
            <person name="Hung S."/>
            <person name="Kawahara F."/>
            <person name="Miranda-Saavedra D."/>
            <person name="Mourier T."/>
            <person name="Nagra H."/>
            <person name="Otto T.D."/>
            <person name="Rawlings N."/>
            <person name="Sanchez A."/>
            <person name="Sanders M."/>
            <person name="Subramaniam C."/>
            <person name="Tay Y."/>
            <person name="Dear P."/>
            <person name="Doerig C."/>
            <person name="Gruber A."/>
            <person name="Parkinson J."/>
            <person name="Shirley M."/>
            <person name="Wan K.L."/>
            <person name="Berriman M."/>
            <person name="Tomley F."/>
            <person name="Pain A."/>
        </authorList>
    </citation>
    <scope>NUCLEOTIDE SEQUENCE [LARGE SCALE GENOMIC DNA]</scope>
    <source>
        <strain evidence="1">Weybridge</strain>
    </source>
</reference>
<dbReference type="VEuPathDB" id="ToxoDB:EMWEY_00055130"/>
<name>U6M935_EIMMA</name>
<keyword evidence="2" id="KW-1185">Reference proteome</keyword>
<dbReference type="EMBL" id="HG720031">
    <property type="protein sequence ID" value="CDJ59009.1"/>
    <property type="molecule type" value="Genomic_DNA"/>
</dbReference>
<dbReference type="AlphaFoldDB" id="U6M935"/>
<sequence>SDKESPKVVVLKPLLHGAKPIVSFSLHGAPVRLLAHLGCTDICFSADKDGGLELWGIHTGRRVSKVSHPEQIEFEFKAETHLFDLQRRFKRSTAS</sequence>
<dbReference type="SUPFAM" id="SSF50978">
    <property type="entry name" value="WD40 repeat-like"/>
    <property type="match status" value="1"/>
</dbReference>
<evidence type="ECO:0000313" key="2">
    <source>
        <dbReference type="Proteomes" id="UP000030763"/>
    </source>
</evidence>
<feature type="non-terminal residue" evidence="1">
    <location>
        <position position="1"/>
    </location>
</feature>
<dbReference type="RefSeq" id="XP_013335657.1">
    <property type="nucleotide sequence ID" value="XM_013480203.1"/>
</dbReference>
<dbReference type="Proteomes" id="UP000030763">
    <property type="component" value="Unassembled WGS sequence"/>
</dbReference>
<organism evidence="1 2">
    <name type="scientific">Eimeria maxima</name>
    <name type="common">Coccidian parasite</name>
    <dbReference type="NCBI Taxonomy" id="5804"/>
    <lineage>
        <taxon>Eukaryota</taxon>
        <taxon>Sar</taxon>
        <taxon>Alveolata</taxon>
        <taxon>Apicomplexa</taxon>
        <taxon>Conoidasida</taxon>
        <taxon>Coccidia</taxon>
        <taxon>Eucoccidiorida</taxon>
        <taxon>Eimeriorina</taxon>
        <taxon>Eimeriidae</taxon>
        <taxon>Eimeria</taxon>
    </lineage>
</organism>
<accession>U6M935</accession>
<gene>
    <name evidence="1" type="ORF">EMWEY_00055130</name>
</gene>